<keyword evidence="3" id="KW-1185">Reference proteome</keyword>
<sequence length="240" mass="26757">MASTVEEEFSTRLLNFMATDLAADQASDQAAGQPQAPAQSSSSSSSSSSPPPQLSSTPPSSAQPSPQPLVDTYLQARQSILDQMSLCLQMTANLQENLDRLDERHQQQCQQPLQQPVQIQQLVQTQQLVQIQQPVQMEQQVQTQQQVQVEQLVQAQQPVQAQQQTQYAAAHIPQDTVVYDRRTRSRMTIEELRALAQDPTTSRQLRRSLQLQIAQRNHRQGGRIQKSIGRTSNSSAGPRP</sequence>
<dbReference type="Proteomes" id="UP000664169">
    <property type="component" value="Unassembled WGS sequence"/>
</dbReference>
<feature type="region of interest" description="Disordered" evidence="1">
    <location>
        <begin position="24"/>
        <end position="68"/>
    </location>
</feature>
<feature type="compositionally biased region" description="Low complexity" evidence="1">
    <location>
        <begin position="24"/>
        <end position="64"/>
    </location>
</feature>
<protein>
    <submittedName>
        <fullName evidence="2">Uncharacterized protein</fullName>
    </submittedName>
</protein>
<comment type="caution">
    <text evidence="2">The sequence shown here is derived from an EMBL/GenBank/DDBJ whole genome shotgun (WGS) entry which is preliminary data.</text>
</comment>
<accession>A0A8H3FJG0</accession>
<feature type="compositionally biased region" description="Polar residues" evidence="1">
    <location>
        <begin position="228"/>
        <end position="240"/>
    </location>
</feature>
<dbReference type="EMBL" id="CAJPDQ010000017">
    <property type="protein sequence ID" value="CAF9922071.1"/>
    <property type="molecule type" value="Genomic_DNA"/>
</dbReference>
<evidence type="ECO:0000256" key="1">
    <source>
        <dbReference type="SAM" id="MobiDB-lite"/>
    </source>
</evidence>
<dbReference type="AlphaFoldDB" id="A0A8H3FJG0"/>
<organism evidence="2 3">
    <name type="scientific">Gomphillus americanus</name>
    <dbReference type="NCBI Taxonomy" id="1940652"/>
    <lineage>
        <taxon>Eukaryota</taxon>
        <taxon>Fungi</taxon>
        <taxon>Dikarya</taxon>
        <taxon>Ascomycota</taxon>
        <taxon>Pezizomycotina</taxon>
        <taxon>Lecanoromycetes</taxon>
        <taxon>OSLEUM clade</taxon>
        <taxon>Ostropomycetidae</taxon>
        <taxon>Ostropales</taxon>
        <taxon>Graphidaceae</taxon>
        <taxon>Gomphilloideae</taxon>
        <taxon>Gomphillus</taxon>
    </lineage>
</organism>
<evidence type="ECO:0000313" key="2">
    <source>
        <dbReference type="EMBL" id="CAF9922071.1"/>
    </source>
</evidence>
<feature type="region of interest" description="Disordered" evidence="1">
    <location>
        <begin position="214"/>
        <end position="240"/>
    </location>
</feature>
<reference evidence="2" key="1">
    <citation type="submission" date="2021-03" db="EMBL/GenBank/DDBJ databases">
        <authorList>
            <person name="Tagirdzhanova G."/>
        </authorList>
    </citation>
    <scope>NUCLEOTIDE SEQUENCE</scope>
</reference>
<proteinExistence type="predicted"/>
<gene>
    <name evidence="2" type="ORF">GOMPHAMPRED_002482</name>
</gene>
<evidence type="ECO:0000313" key="3">
    <source>
        <dbReference type="Proteomes" id="UP000664169"/>
    </source>
</evidence>
<name>A0A8H3FJG0_9LECA</name>